<evidence type="ECO:0000313" key="3">
    <source>
        <dbReference type="EMBL" id="KAK5172644.1"/>
    </source>
</evidence>
<feature type="region of interest" description="Disordered" evidence="1">
    <location>
        <begin position="159"/>
        <end position="244"/>
    </location>
</feature>
<comment type="caution">
    <text evidence="3">The sequence shown here is derived from an EMBL/GenBank/DDBJ whole genome shotgun (WGS) entry which is preliminary data.</text>
</comment>
<evidence type="ECO:0000313" key="4">
    <source>
        <dbReference type="Proteomes" id="UP001337655"/>
    </source>
</evidence>
<feature type="compositionally biased region" description="Low complexity" evidence="1">
    <location>
        <begin position="677"/>
        <end position="691"/>
    </location>
</feature>
<feature type="region of interest" description="Disordered" evidence="1">
    <location>
        <begin position="677"/>
        <end position="717"/>
    </location>
</feature>
<dbReference type="PANTHER" id="PTHR15921">
    <property type="entry name" value="PRE-MRNA CLEAVAGE COMPLEX II"/>
    <property type="match status" value="1"/>
</dbReference>
<feature type="domain" description="CID" evidence="2">
    <location>
        <begin position="13"/>
        <end position="151"/>
    </location>
</feature>
<dbReference type="FunFam" id="1.25.40.90:FF:000016">
    <property type="entry name" value="mRNA cleavage factor complex component Pcf11"/>
    <property type="match status" value="1"/>
</dbReference>
<feature type="region of interest" description="Disordered" evidence="1">
    <location>
        <begin position="431"/>
        <end position="455"/>
    </location>
</feature>
<feature type="compositionally biased region" description="Low complexity" evidence="1">
    <location>
        <begin position="181"/>
        <end position="196"/>
    </location>
</feature>
<dbReference type="Gene3D" id="1.25.40.90">
    <property type="match status" value="1"/>
</dbReference>
<feature type="compositionally biased region" description="Low complexity" evidence="1">
    <location>
        <begin position="436"/>
        <end position="447"/>
    </location>
</feature>
<proteinExistence type="predicted"/>
<feature type="compositionally biased region" description="Low complexity" evidence="1">
    <location>
        <begin position="704"/>
        <end position="717"/>
    </location>
</feature>
<dbReference type="Pfam" id="PF21936">
    <property type="entry name" value="Pcf11_C"/>
    <property type="match status" value="1"/>
</dbReference>
<dbReference type="GO" id="GO:0031124">
    <property type="term" value="P:mRNA 3'-end processing"/>
    <property type="evidence" value="ECO:0007669"/>
    <property type="project" value="InterPro"/>
</dbReference>
<dbReference type="InterPro" id="IPR054127">
    <property type="entry name" value="Pcf11_C"/>
</dbReference>
<dbReference type="PANTHER" id="PTHR15921:SF3">
    <property type="entry name" value="PRE-MRNA CLEAVAGE COMPLEX 2 PROTEIN PCF11"/>
    <property type="match status" value="1"/>
</dbReference>
<evidence type="ECO:0000256" key="1">
    <source>
        <dbReference type="SAM" id="MobiDB-lite"/>
    </source>
</evidence>
<organism evidence="3 4">
    <name type="scientific">Saxophila tyrrhenica</name>
    <dbReference type="NCBI Taxonomy" id="1690608"/>
    <lineage>
        <taxon>Eukaryota</taxon>
        <taxon>Fungi</taxon>
        <taxon>Dikarya</taxon>
        <taxon>Ascomycota</taxon>
        <taxon>Pezizomycotina</taxon>
        <taxon>Dothideomycetes</taxon>
        <taxon>Dothideomycetidae</taxon>
        <taxon>Mycosphaerellales</taxon>
        <taxon>Extremaceae</taxon>
        <taxon>Saxophila</taxon>
    </lineage>
</organism>
<dbReference type="GO" id="GO:0006369">
    <property type="term" value="P:termination of RNA polymerase II transcription"/>
    <property type="evidence" value="ECO:0007669"/>
    <property type="project" value="InterPro"/>
</dbReference>
<dbReference type="GO" id="GO:0005849">
    <property type="term" value="C:mRNA cleavage factor complex"/>
    <property type="evidence" value="ECO:0007669"/>
    <property type="project" value="TreeGrafter"/>
</dbReference>
<feature type="region of interest" description="Disordered" evidence="1">
    <location>
        <begin position="581"/>
        <end position="608"/>
    </location>
</feature>
<dbReference type="GeneID" id="89924111"/>
<sequence>MSARSPRGSLSGVSTEIAEDFSDSLKDLQGNNKFEIGNLTLIAKENTEHAQAISKVLEDHIRTTAPPRKLPALYVLDSIVKNVGTPYTVYLGRNLYQTFMDAYTLVDGNTRRNMEGMLKTWKEPVPGILDNTPVFPPDIVRPIENALIKFRTVMVQNNRGVQAQQPTYRNTPTPPQHNGRYAAPPSQGQGQPYYGQVRSFSEQGESPDRWADQSHQPSAYQQRTFSPAPQYQQPLGFPAQNQQPVNDLETIKRDVAAVAAQRQAQFAANPYDAKTRQELDALLQLQRLLDTQVLDAGALQQVQNQISALAVAPPPPQPTPQPAPAQHQWQPPPSIPQLPPQFSAPPVAYSQPPSAPPQQPSAHFLDPAALSGLQALLANGQKPSTPQMRAAAPALQNASHSQLSNVQTQTSTQPTINGADLIASLTKNGLLPPLPTSNTTPLPTTTTAPPPTQQQSTADILASLTKSNLFGPAPTPPGVPTPANTARPRVPMTAASLKTFRPELLHALYTSQPNQCSTCGRRFPASEVGRAAKARHLDWHFRTNQRMADSSIARGAHRHWFGNELEWIKLVEFDPSTTSAEDAAAAEARHGASGAGGGAGGKGGKKEMRAEERYVRAPPGVTRNVCSIDFEEMKSTYSEELQDWVFTNAVVMGGKIVHASCAEEMLKGSQKGAMASALQGGLGGQQRQRSATPDSALGKRKAEGALAGAGASRARME</sequence>
<accession>A0AAV9PFW0</accession>
<dbReference type="Proteomes" id="UP001337655">
    <property type="component" value="Unassembled WGS sequence"/>
</dbReference>
<name>A0AAV9PFW0_9PEZI</name>
<dbReference type="InterPro" id="IPR006569">
    <property type="entry name" value="CID_dom"/>
</dbReference>
<feature type="compositionally biased region" description="Polar residues" evidence="1">
    <location>
        <begin position="213"/>
        <end position="244"/>
    </location>
</feature>
<dbReference type="InterPro" id="IPR008942">
    <property type="entry name" value="ENTH_VHS"/>
</dbReference>
<feature type="region of interest" description="Disordered" evidence="1">
    <location>
        <begin position="310"/>
        <end position="364"/>
    </location>
</feature>
<feature type="compositionally biased region" description="Gly residues" evidence="1">
    <location>
        <begin position="593"/>
        <end position="602"/>
    </location>
</feature>
<dbReference type="RefSeq" id="XP_064661362.1">
    <property type="nucleotide sequence ID" value="XM_064800023.1"/>
</dbReference>
<dbReference type="GO" id="GO:0003729">
    <property type="term" value="F:mRNA binding"/>
    <property type="evidence" value="ECO:0007669"/>
    <property type="project" value="InterPro"/>
</dbReference>
<dbReference type="EMBL" id="JAVRRT010000004">
    <property type="protein sequence ID" value="KAK5172644.1"/>
    <property type="molecule type" value="Genomic_DNA"/>
</dbReference>
<dbReference type="SMART" id="SM00582">
    <property type="entry name" value="RPR"/>
    <property type="match status" value="1"/>
</dbReference>
<reference evidence="3 4" key="1">
    <citation type="submission" date="2023-08" db="EMBL/GenBank/DDBJ databases">
        <title>Black Yeasts Isolated from many extreme environments.</title>
        <authorList>
            <person name="Coleine C."/>
            <person name="Stajich J.E."/>
            <person name="Selbmann L."/>
        </authorList>
    </citation>
    <scope>NUCLEOTIDE SEQUENCE [LARGE SCALE GENOMIC DNA]</scope>
    <source>
        <strain evidence="3 4">CCFEE 5935</strain>
    </source>
</reference>
<evidence type="ECO:0000259" key="2">
    <source>
        <dbReference type="PROSITE" id="PS51391"/>
    </source>
</evidence>
<dbReference type="PROSITE" id="PS51391">
    <property type="entry name" value="CID"/>
    <property type="match status" value="1"/>
</dbReference>
<feature type="compositionally biased region" description="Pro residues" evidence="1">
    <location>
        <begin position="330"/>
        <end position="343"/>
    </location>
</feature>
<feature type="compositionally biased region" description="Pro residues" evidence="1">
    <location>
        <begin position="312"/>
        <end position="323"/>
    </location>
</feature>
<protein>
    <submittedName>
        <fullName evidence="3">mRNA 3' end processing factor</fullName>
    </submittedName>
</protein>
<feature type="compositionally biased region" description="Polar residues" evidence="1">
    <location>
        <begin position="159"/>
        <end position="171"/>
    </location>
</feature>
<keyword evidence="4" id="KW-1185">Reference proteome</keyword>
<dbReference type="AlphaFoldDB" id="A0AAV9PFW0"/>
<dbReference type="InterPro" id="IPR045154">
    <property type="entry name" value="PCF11-like"/>
</dbReference>
<dbReference type="Pfam" id="PF04818">
    <property type="entry name" value="CID"/>
    <property type="match status" value="1"/>
</dbReference>
<dbReference type="InterPro" id="IPR047415">
    <property type="entry name" value="Pcf11_CID"/>
</dbReference>
<dbReference type="GO" id="GO:0000993">
    <property type="term" value="F:RNA polymerase II complex binding"/>
    <property type="evidence" value="ECO:0007669"/>
    <property type="project" value="InterPro"/>
</dbReference>
<gene>
    <name evidence="3" type="primary">PCF11</name>
    <name evidence="3" type="ORF">LTR77_002764</name>
</gene>
<dbReference type="SUPFAM" id="SSF48464">
    <property type="entry name" value="ENTH/VHS domain"/>
    <property type="match status" value="1"/>
</dbReference>
<dbReference type="GO" id="GO:0005737">
    <property type="term" value="C:cytoplasm"/>
    <property type="evidence" value="ECO:0007669"/>
    <property type="project" value="TreeGrafter"/>
</dbReference>
<dbReference type="CDD" id="cd16982">
    <property type="entry name" value="CID_Pcf11"/>
    <property type="match status" value="1"/>
</dbReference>